<evidence type="ECO:0000256" key="2">
    <source>
        <dbReference type="ARBA" id="ARBA00010308"/>
    </source>
</evidence>
<evidence type="ECO:0000256" key="3">
    <source>
        <dbReference type="ARBA" id="ARBA00022473"/>
    </source>
</evidence>
<proteinExistence type="inferred from homology"/>
<accession>A0ABQ7XJG7</accession>
<dbReference type="EMBL" id="JAGKQM010000066">
    <property type="protein sequence ID" value="KAH0855524.1"/>
    <property type="molecule type" value="Genomic_DNA"/>
</dbReference>
<keyword evidence="11" id="KW-1185">Reference proteome</keyword>
<name>A0ABQ7XJG7_BRANA</name>
<reference evidence="10 11" key="1">
    <citation type="submission" date="2021-05" db="EMBL/GenBank/DDBJ databases">
        <title>Genome Assembly of Synthetic Allotetraploid Brassica napus Reveals Homoeologous Exchanges between Subgenomes.</title>
        <authorList>
            <person name="Davis J.T."/>
        </authorList>
    </citation>
    <scope>NUCLEOTIDE SEQUENCE [LARGE SCALE GENOMIC DNA]</scope>
    <source>
        <strain evidence="11">cv. Da-Ae</strain>
        <tissue evidence="10">Seedling</tissue>
    </source>
</reference>
<dbReference type="InterPro" id="IPR040222">
    <property type="entry name" value="ALOG"/>
</dbReference>
<evidence type="ECO:0000256" key="7">
    <source>
        <dbReference type="ARBA" id="ARBA00023242"/>
    </source>
</evidence>
<evidence type="ECO:0000256" key="6">
    <source>
        <dbReference type="ARBA" id="ARBA00023163"/>
    </source>
</evidence>
<organism evidence="10 11">
    <name type="scientific">Brassica napus</name>
    <name type="common">Rape</name>
    <dbReference type="NCBI Taxonomy" id="3708"/>
    <lineage>
        <taxon>Eukaryota</taxon>
        <taxon>Viridiplantae</taxon>
        <taxon>Streptophyta</taxon>
        <taxon>Embryophyta</taxon>
        <taxon>Tracheophyta</taxon>
        <taxon>Spermatophyta</taxon>
        <taxon>Magnoliopsida</taxon>
        <taxon>eudicotyledons</taxon>
        <taxon>Gunneridae</taxon>
        <taxon>Pentapetalae</taxon>
        <taxon>rosids</taxon>
        <taxon>malvids</taxon>
        <taxon>Brassicales</taxon>
        <taxon>Brassicaceae</taxon>
        <taxon>Brassiceae</taxon>
        <taxon>Brassica</taxon>
    </lineage>
</organism>
<evidence type="ECO:0000256" key="8">
    <source>
        <dbReference type="SAM" id="MobiDB-lite"/>
    </source>
</evidence>
<sequence>MELCINRENNKSRSNPWLVLATKAQRHRRRVTVSISAATTTSPPNPPALSLWKDKGSCTWMRVLGQVEPRDSVNCPLKQAWGNALIGRLRAAYEENGGLPERNPFAGGGNGIGEGKRSPLQERKKKTKKRNPIRSDHDVEDGTAGTSSSNLPS</sequence>
<evidence type="ECO:0000256" key="4">
    <source>
        <dbReference type="ARBA" id="ARBA00023015"/>
    </source>
</evidence>
<feature type="compositionally biased region" description="Polar residues" evidence="8">
    <location>
        <begin position="144"/>
        <end position="153"/>
    </location>
</feature>
<feature type="compositionally biased region" description="Basic residues" evidence="8">
    <location>
        <begin position="123"/>
        <end position="132"/>
    </location>
</feature>
<dbReference type="InterPro" id="IPR006936">
    <property type="entry name" value="ALOG_dom"/>
</dbReference>
<keyword evidence="6" id="KW-0804">Transcription</keyword>
<comment type="caution">
    <text evidence="10">The sequence shown here is derived from an EMBL/GenBank/DDBJ whole genome shotgun (WGS) entry which is preliminary data.</text>
</comment>
<comment type="subcellular location">
    <subcellularLocation>
        <location evidence="1">Nucleus</location>
    </subcellularLocation>
</comment>
<evidence type="ECO:0000256" key="1">
    <source>
        <dbReference type="ARBA" id="ARBA00004123"/>
    </source>
</evidence>
<dbReference type="PANTHER" id="PTHR31165:SF9">
    <property type="entry name" value="PROTEIN LIGHT-DEPENDENT SHORT HYPOCOTYLS 7-RELATED"/>
    <property type="match status" value="1"/>
</dbReference>
<keyword evidence="7" id="KW-0539">Nucleus</keyword>
<evidence type="ECO:0000313" key="10">
    <source>
        <dbReference type="EMBL" id="KAH0855524.1"/>
    </source>
</evidence>
<keyword evidence="5" id="KW-0238">DNA-binding</keyword>
<evidence type="ECO:0000256" key="5">
    <source>
        <dbReference type="ARBA" id="ARBA00023125"/>
    </source>
</evidence>
<gene>
    <name evidence="10" type="ORF">HID58_007938</name>
</gene>
<feature type="domain" description="ALOG" evidence="9">
    <location>
        <begin position="63"/>
        <end position="107"/>
    </location>
</feature>
<protein>
    <recommendedName>
        <fullName evidence="9">ALOG domain-containing protein</fullName>
    </recommendedName>
</protein>
<evidence type="ECO:0000259" key="9">
    <source>
        <dbReference type="Pfam" id="PF04852"/>
    </source>
</evidence>
<dbReference type="Proteomes" id="UP000824890">
    <property type="component" value="Unassembled WGS sequence"/>
</dbReference>
<keyword evidence="3" id="KW-0217">Developmental protein</keyword>
<evidence type="ECO:0000313" key="11">
    <source>
        <dbReference type="Proteomes" id="UP000824890"/>
    </source>
</evidence>
<feature type="region of interest" description="Disordered" evidence="8">
    <location>
        <begin position="96"/>
        <end position="153"/>
    </location>
</feature>
<keyword evidence="4" id="KW-0805">Transcription regulation</keyword>
<dbReference type="PANTHER" id="PTHR31165">
    <property type="entry name" value="PROTEIN G1-LIKE2"/>
    <property type="match status" value="1"/>
</dbReference>
<comment type="similarity">
    <text evidence="2">Belongs to the plant homeotic and developmental regulators ALOG protein family.</text>
</comment>
<dbReference type="Pfam" id="PF04852">
    <property type="entry name" value="ALOG_dom"/>
    <property type="match status" value="1"/>
</dbReference>